<comment type="similarity">
    <text evidence="3 11">Belongs to the ketopantoate reductase family.</text>
</comment>
<dbReference type="NCBIfam" id="TIGR00745">
    <property type="entry name" value="apbA_panE"/>
    <property type="match status" value="1"/>
</dbReference>
<dbReference type="InterPro" id="IPR013328">
    <property type="entry name" value="6PGD_dom2"/>
</dbReference>
<evidence type="ECO:0000256" key="9">
    <source>
        <dbReference type="ARBA" id="ARBA00032024"/>
    </source>
</evidence>
<evidence type="ECO:0000256" key="4">
    <source>
        <dbReference type="ARBA" id="ARBA00013014"/>
    </source>
</evidence>
<evidence type="ECO:0000256" key="5">
    <source>
        <dbReference type="ARBA" id="ARBA00019465"/>
    </source>
</evidence>
<dbReference type="GO" id="GO:0005737">
    <property type="term" value="C:cytoplasm"/>
    <property type="evidence" value="ECO:0007669"/>
    <property type="project" value="TreeGrafter"/>
</dbReference>
<organism evidence="14 15">
    <name type="scientific">Sulfitobacter sediminilitoris</name>
    <dbReference type="NCBI Taxonomy" id="2698830"/>
    <lineage>
        <taxon>Bacteria</taxon>
        <taxon>Pseudomonadati</taxon>
        <taxon>Pseudomonadota</taxon>
        <taxon>Alphaproteobacteria</taxon>
        <taxon>Rhodobacterales</taxon>
        <taxon>Roseobacteraceae</taxon>
        <taxon>Sulfitobacter</taxon>
    </lineage>
</organism>
<evidence type="ECO:0000259" key="12">
    <source>
        <dbReference type="Pfam" id="PF02558"/>
    </source>
</evidence>
<accession>A0A6P0CCU0</accession>
<dbReference type="Pfam" id="PF08546">
    <property type="entry name" value="ApbA_C"/>
    <property type="match status" value="1"/>
</dbReference>
<dbReference type="FunFam" id="3.40.50.720:FF:000307">
    <property type="entry name" value="2-dehydropantoate 2-reductase"/>
    <property type="match status" value="1"/>
</dbReference>
<evidence type="ECO:0000256" key="8">
    <source>
        <dbReference type="ARBA" id="ARBA00023002"/>
    </source>
</evidence>
<keyword evidence="6 11" id="KW-0566">Pantothenate biosynthesis</keyword>
<evidence type="ECO:0000256" key="3">
    <source>
        <dbReference type="ARBA" id="ARBA00007870"/>
    </source>
</evidence>
<evidence type="ECO:0000259" key="13">
    <source>
        <dbReference type="Pfam" id="PF08546"/>
    </source>
</evidence>
<dbReference type="Pfam" id="PF02558">
    <property type="entry name" value="ApbA"/>
    <property type="match status" value="1"/>
</dbReference>
<feature type="domain" description="Ketopantoate reductase C-terminal" evidence="13">
    <location>
        <begin position="180"/>
        <end position="301"/>
    </location>
</feature>
<evidence type="ECO:0000256" key="10">
    <source>
        <dbReference type="ARBA" id="ARBA00048793"/>
    </source>
</evidence>
<dbReference type="Gene3D" id="3.40.50.720">
    <property type="entry name" value="NAD(P)-binding Rossmann-like Domain"/>
    <property type="match status" value="1"/>
</dbReference>
<dbReference type="SUPFAM" id="SSF48179">
    <property type="entry name" value="6-phosphogluconate dehydrogenase C-terminal domain-like"/>
    <property type="match status" value="1"/>
</dbReference>
<protein>
    <recommendedName>
        <fullName evidence="5 11">2-dehydropantoate 2-reductase</fullName>
        <ecNumber evidence="4 11">1.1.1.169</ecNumber>
    </recommendedName>
    <alternativeName>
        <fullName evidence="9 11">Ketopantoate reductase</fullName>
    </alternativeName>
</protein>
<dbReference type="RefSeq" id="WP_050932110.1">
    <property type="nucleotide sequence ID" value="NZ_JAABNT010000004.1"/>
</dbReference>
<dbReference type="UniPathway" id="UPA00028">
    <property type="reaction ID" value="UER00004"/>
</dbReference>
<comment type="pathway">
    <text evidence="2 11">Cofactor biosynthesis; (R)-pantothenate biosynthesis; (R)-pantoate from 3-methyl-2-oxobutanoate: step 2/2.</text>
</comment>
<evidence type="ECO:0000256" key="1">
    <source>
        <dbReference type="ARBA" id="ARBA00002919"/>
    </source>
</evidence>
<dbReference type="AlphaFoldDB" id="A0A6P0CCU0"/>
<dbReference type="Gene3D" id="1.10.1040.10">
    <property type="entry name" value="N-(1-d-carboxylethyl)-l-norvaline Dehydrogenase, domain 2"/>
    <property type="match status" value="1"/>
</dbReference>
<evidence type="ECO:0000313" key="15">
    <source>
        <dbReference type="Proteomes" id="UP000468591"/>
    </source>
</evidence>
<dbReference type="InterPro" id="IPR013752">
    <property type="entry name" value="KPA_reductase"/>
</dbReference>
<dbReference type="InterPro" id="IPR036291">
    <property type="entry name" value="NAD(P)-bd_dom_sf"/>
</dbReference>
<comment type="caution">
    <text evidence="14">The sequence shown here is derived from an EMBL/GenBank/DDBJ whole genome shotgun (WGS) entry which is preliminary data.</text>
</comment>
<proteinExistence type="inferred from homology"/>
<evidence type="ECO:0000256" key="2">
    <source>
        <dbReference type="ARBA" id="ARBA00004994"/>
    </source>
</evidence>
<dbReference type="PANTHER" id="PTHR21708">
    <property type="entry name" value="PROBABLE 2-DEHYDROPANTOATE 2-REDUCTASE"/>
    <property type="match status" value="1"/>
</dbReference>
<keyword evidence="8 11" id="KW-0560">Oxidoreductase</keyword>
<dbReference type="InterPro" id="IPR003710">
    <property type="entry name" value="ApbA"/>
</dbReference>
<dbReference type="EMBL" id="JAABNT010000004">
    <property type="protein sequence ID" value="NEK22293.1"/>
    <property type="molecule type" value="Genomic_DNA"/>
</dbReference>
<comment type="function">
    <text evidence="1 11">Catalyzes the NADPH-dependent reduction of ketopantoate into pantoic acid.</text>
</comment>
<dbReference type="FunFam" id="1.10.1040.10:FF:000017">
    <property type="entry name" value="2-dehydropantoate 2-reductase"/>
    <property type="match status" value="1"/>
</dbReference>
<keyword evidence="15" id="KW-1185">Reference proteome</keyword>
<feature type="domain" description="Ketopantoate reductase N-terminal" evidence="12">
    <location>
        <begin position="3"/>
        <end position="153"/>
    </location>
</feature>
<dbReference type="PANTHER" id="PTHR21708:SF26">
    <property type="entry name" value="2-DEHYDROPANTOATE 2-REDUCTASE"/>
    <property type="match status" value="1"/>
</dbReference>
<evidence type="ECO:0000256" key="7">
    <source>
        <dbReference type="ARBA" id="ARBA00022857"/>
    </source>
</evidence>
<gene>
    <name evidence="14" type="ORF">GV827_07755</name>
</gene>
<name>A0A6P0CCU0_9RHOB</name>
<dbReference type="GO" id="GO:0015940">
    <property type="term" value="P:pantothenate biosynthetic process"/>
    <property type="evidence" value="ECO:0007669"/>
    <property type="project" value="UniProtKB-UniPathway"/>
</dbReference>
<reference evidence="14 15" key="1">
    <citation type="submission" date="2020-01" db="EMBL/GenBank/DDBJ databases">
        <title>Sulfitobacter sediminilitoris sp. nov., isolated from a tidal flat.</title>
        <authorList>
            <person name="Park S."/>
            <person name="Yoon J.-H."/>
        </authorList>
    </citation>
    <scope>NUCLEOTIDE SEQUENCE [LARGE SCALE GENOMIC DNA]</scope>
    <source>
        <strain evidence="14 15">JBTF-M27</strain>
    </source>
</reference>
<evidence type="ECO:0000313" key="14">
    <source>
        <dbReference type="EMBL" id="NEK22293.1"/>
    </source>
</evidence>
<evidence type="ECO:0000256" key="6">
    <source>
        <dbReference type="ARBA" id="ARBA00022655"/>
    </source>
</evidence>
<dbReference type="InterPro" id="IPR008927">
    <property type="entry name" value="6-PGluconate_DH-like_C_sf"/>
</dbReference>
<dbReference type="SUPFAM" id="SSF51735">
    <property type="entry name" value="NAD(P)-binding Rossmann-fold domains"/>
    <property type="match status" value="1"/>
</dbReference>
<comment type="catalytic activity">
    <reaction evidence="10 11">
        <text>(R)-pantoate + NADP(+) = 2-dehydropantoate + NADPH + H(+)</text>
        <dbReference type="Rhea" id="RHEA:16233"/>
        <dbReference type="ChEBI" id="CHEBI:11561"/>
        <dbReference type="ChEBI" id="CHEBI:15378"/>
        <dbReference type="ChEBI" id="CHEBI:15980"/>
        <dbReference type="ChEBI" id="CHEBI:57783"/>
        <dbReference type="ChEBI" id="CHEBI:58349"/>
        <dbReference type="EC" id="1.1.1.169"/>
    </reaction>
</comment>
<evidence type="ECO:0000256" key="11">
    <source>
        <dbReference type="RuleBase" id="RU362068"/>
    </source>
</evidence>
<dbReference type="Proteomes" id="UP000468591">
    <property type="component" value="Unassembled WGS sequence"/>
</dbReference>
<dbReference type="InterPro" id="IPR013332">
    <property type="entry name" value="KPR_N"/>
</dbReference>
<keyword evidence="7 11" id="KW-0521">NADP</keyword>
<sequence>MKIAIMGSGGIGGYFGAQLAQKTDSDVWFVARGDHLRAIRENGLQIKSDVGGTVVFPAQATDDPKEIGPVDIVVLAVKLYSVNEAVEQCRPLVSEETGVISFQNGIGTEERIDEILGVGHAIGGIAYAPLAIEAPGIIRHTGNLARLTVGEMSGARSERLEAFVSACRKAEIETAMSESITRELWEKFVFLASFSGITCLTRQPIGFTQQEQSAKELFEQALKEAVAVADAEAVKLEDGFVGKTMAFAMGMGASAQSSMLTDLQNGRPLENAWLSGKIVELARKHKICTPAHKAFYAAMKPFETGSD</sequence>
<dbReference type="EC" id="1.1.1.169" evidence="4 11"/>
<dbReference type="GO" id="GO:0008677">
    <property type="term" value="F:2-dehydropantoate 2-reductase activity"/>
    <property type="evidence" value="ECO:0007669"/>
    <property type="project" value="UniProtKB-EC"/>
</dbReference>
<dbReference type="InterPro" id="IPR051402">
    <property type="entry name" value="KPR-Related"/>
</dbReference>